<reference evidence="7" key="1">
    <citation type="journal article" date="2020" name="Stud. Mycol.">
        <title>101 Dothideomycetes genomes: a test case for predicting lifestyles and emergence of pathogens.</title>
        <authorList>
            <person name="Haridas S."/>
            <person name="Albert R."/>
            <person name="Binder M."/>
            <person name="Bloem J."/>
            <person name="Labutti K."/>
            <person name="Salamov A."/>
            <person name="Andreopoulos B."/>
            <person name="Baker S."/>
            <person name="Barry K."/>
            <person name="Bills G."/>
            <person name="Bluhm B."/>
            <person name="Cannon C."/>
            <person name="Castanera R."/>
            <person name="Culley D."/>
            <person name="Daum C."/>
            <person name="Ezra D."/>
            <person name="Gonzalez J."/>
            <person name="Henrissat B."/>
            <person name="Kuo A."/>
            <person name="Liang C."/>
            <person name="Lipzen A."/>
            <person name="Lutzoni F."/>
            <person name="Magnuson J."/>
            <person name="Mondo S."/>
            <person name="Nolan M."/>
            <person name="Ohm R."/>
            <person name="Pangilinan J."/>
            <person name="Park H.-J."/>
            <person name="Ramirez L."/>
            <person name="Alfaro M."/>
            <person name="Sun H."/>
            <person name="Tritt A."/>
            <person name="Yoshinaga Y."/>
            <person name="Zwiers L.-H."/>
            <person name="Turgeon B."/>
            <person name="Goodwin S."/>
            <person name="Spatafora J."/>
            <person name="Crous P."/>
            <person name="Grigoriev I."/>
        </authorList>
    </citation>
    <scope>NUCLEOTIDE SEQUENCE</scope>
    <source>
        <strain evidence="7">ATCC 74209</strain>
    </source>
</reference>
<feature type="domain" description="C2H2-type" evidence="6">
    <location>
        <begin position="326"/>
        <end position="350"/>
    </location>
</feature>
<dbReference type="Pfam" id="PF00096">
    <property type="entry name" value="zf-C2H2"/>
    <property type="match status" value="1"/>
</dbReference>
<feature type="domain" description="C2H2-type" evidence="6">
    <location>
        <begin position="96"/>
        <end position="124"/>
    </location>
</feature>
<dbReference type="PANTHER" id="PTHR24379:SF130">
    <property type="entry name" value="ZINC FINGER Y-CHROMOSOMAL PROTEIN 2"/>
    <property type="match status" value="1"/>
</dbReference>
<evidence type="ECO:0000256" key="5">
    <source>
        <dbReference type="PROSITE-ProRule" id="PRU00042"/>
    </source>
</evidence>
<dbReference type="SMART" id="SM00355">
    <property type="entry name" value="ZnF_C2H2"/>
    <property type="match status" value="6"/>
</dbReference>
<keyword evidence="4" id="KW-0862">Zinc</keyword>
<evidence type="ECO:0000259" key="6">
    <source>
        <dbReference type="PROSITE" id="PS50157"/>
    </source>
</evidence>
<feature type="domain" description="C2H2-type" evidence="6">
    <location>
        <begin position="67"/>
        <end position="95"/>
    </location>
</feature>
<protein>
    <recommendedName>
        <fullName evidence="6">C2H2-type domain-containing protein</fullName>
    </recommendedName>
</protein>
<keyword evidence="2" id="KW-0677">Repeat</keyword>
<evidence type="ECO:0000256" key="3">
    <source>
        <dbReference type="ARBA" id="ARBA00022771"/>
    </source>
</evidence>
<dbReference type="InterPro" id="IPR013087">
    <property type="entry name" value="Znf_C2H2_type"/>
</dbReference>
<sequence length="460" mass="52351">MAAKLQPVKAIKCTYNDCAMSFDTVLEMKRHKKYAKEHDYCPKCDEDFDSWDELTLHKAFRPDNHGKACRLCGEEFRSESGMVRHVKMSHKMDQKVPCIGCGAQFYRASLLVEHLEFGHCDEIPPQVFHGCIVHKFLVHRLLQNVNGERDRFYHKISKHDKAYEEEQEQEEGGISLELGPMDDDEACHNIEYEAIQPEVLESAINPPKVLEKQWPDLPSRKKDEADAAGKLASALNGVSLHGKATSVTISQNFKAKHGGPANAWKEGENAGKVSKVLFPNAKPTPRDDFVERESSSEVNIFKTRFWDPTSAAFKADRFYEPASGQYYCPHVCEQTFTTPADLTGHILSEHRITIMRCPRCLKVYKTATALIGHCESGSGRCRINECEDYAEFLDRLSGGFLYATEETRPDHLFNPEVMVPNEHGRLEPYSPPTVEYIRYEATKPTDWTEQPKKLRVGQHV</sequence>
<keyword evidence="8" id="KW-1185">Reference proteome</keyword>
<proteinExistence type="predicted"/>
<dbReference type="PROSITE" id="PS50157">
    <property type="entry name" value="ZINC_FINGER_C2H2_2"/>
    <property type="match status" value="3"/>
</dbReference>
<dbReference type="GO" id="GO:0008270">
    <property type="term" value="F:zinc ion binding"/>
    <property type="evidence" value="ECO:0007669"/>
    <property type="project" value="UniProtKB-KW"/>
</dbReference>
<dbReference type="SUPFAM" id="SSF57667">
    <property type="entry name" value="beta-beta-alpha zinc fingers"/>
    <property type="match status" value="1"/>
</dbReference>
<organism evidence="7 8">
    <name type="scientific">Delitschia confertaspora ATCC 74209</name>
    <dbReference type="NCBI Taxonomy" id="1513339"/>
    <lineage>
        <taxon>Eukaryota</taxon>
        <taxon>Fungi</taxon>
        <taxon>Dikarya</taxon>
        <taxon>Ascomycota</taxon>
        <taxon>Pezizomycotina</taxon>
        <taxon>Dothideomycetes</taxon>
        <taxon>Pleosporomycetidae</taxon>
        <taxon>Pleosporales</taxon>
        <taxon>Delitschiaceae</taxon>
        <taxon>Delitschia</taxon>
    </lineage>
</organism>
<dbReference type="InterPro" id="IPR036236">
    <property type="entry name" value="Znf_C2H2_sf"/>
</dbReference>
<dbReference type="OrthoDB" id="8117402at2759"/>
<keyword evidence="1" id="KW-0479">Metal-binding</keyword>
<dbReference type="PROSITE" id="PS00028">
    <property type="entry name" value="ZINC_FINGER_C2H2_1"/>
    <property type="match status" value="3"/>
</dbReference>
<keyword evidence="3 5" id="KW-0863">Zinc-finger</keyword>
<name>A0A9P4MXB2_9PLEO</name>
<dbReference type="AlphaFoldDB" id="A0A9P4MXB2"/>
<dbReference type="Proteomes" id="UP000799536">
    <property type="component" value="Unassembled WGS sequence"/>
</dbReference>
<dbReference type="EMBL" id="ML994058">
    <property type="protein sequence ID" value="KAF2199745.1"/>
    <property type="molecule type" value="Genomic_DNA"/>
</dbReference>
<dbReference type="PANTHER" id="PTHR24379">
    <property type="entry name" value="KRAB AND ZINC FINGER DOMAIN-CONTAINING"/>
    <property type="match status" value="1"/>
</dbReference>
<evidence type="ECO:0000256" key="1">
    <source>
        <dbReference type="ARBA" id="ARBA00022723"/>
    </source>
</evidence>
<evidence type="ECO:0000256" key="2">
    <source>
        <dbReference type="ARBA" id="ARBA00022737"/>
    </source>
</evidence>
<accession>A0A9P4MXB2</accession>
<evidence type="ECO:0000313" key="8">
    <source>
        <dbReference type="Proteomes" id="UP000799536"/>
    </source>
</evidence>
<comment type="caution">
    <text evidence="7">The sequence shown here is derived from an EMBL/GenBank/DDBJ whole genome shotgun (WGS) entry which is preliminary data.</text>
</comment>
<evidence type="ECO:0000256" key="4">
    <source>
        <dbReference type="ARBA" id="ARBA00022833"/>
    </source>
</evidence>
<dbReference type="Gene3D" id="3.30.160.60">
    <property type="entry name" value="Classic Zinc Finger"/>
    <property type="match status" value="2"/>
</dbReference>
<evidence type="ECO:0000313" key="7">
    <source>
        <dbReference type="EMBL" id="KAF2199745.1"/>
    </source>
</evidence>
<gene>
    <name evidence="7" type="ORF">GQ43DRAFT_456939</name>
</gene>